<evidence type="ECO:0000256" key="4">
    <source>
        <dbReference type="RuleBase" id="RU000454"/>
    </source>
</evidence>
<proteinExistence type="inferred from homology"/>
<dbReference type="Pfam" id="PF00026">
    <property type="entry name" value="Asp"/>
    <property type="match status" value="1"/>
</dbReference>
<organism evidence="7 8">
    <name type="scientific">Fistulina hepatica ATCC 64428</name>
    <dbReference type="NCBI Taxonomy" id="1128425"/>
    <lineage>
        <taxon>Eukaryota</taxon>
        <taxon>Fungi</taxon>
        <taxon>Dikarya</taxon>
        <taxon>Basidiomycota</taxon>
        <taxon>Agaricomycotina</taxon>
        <taxon>Agaricomycetes</taxon>
        <taxon>Agaricomycetidae</taxon>
        <taxon>Agaricales</taxon>
        <taxon>Fistulinaceae</taxon>
        <taxon>Fistulina</taxon>
    </lineage>
</organism>
<keyword evidence="2 4" id="KW-0064">Aspartyl protease</keyword>
<sequence length="438" mass="46006">IGLGDYYDVTYSVLITVGNHTTSLVLDTGSSDLWIASNKCSDCQTDLTLYPQSSFDSAGISIALTYGDSSTATHADGLVGKDAVDVAGINISNQYFAAINSTNSTVLGMGSTGIFGLGFPLNSSRFFSDIYSVNTASQVLASTSDPTLQILVSFASIGPFLARLVVNGELTSPVFVITLQRDTIDVGGNIGQLSIGELPAGIDNSSFTWSKVRGYPSSQGGLSAPPDSPNEVYPITWELFVDSVYLDNEMLPTSNLSSNISLSALLDTGNSLLRGPKDVVADITKRLGGDTFLCSTPHTISFEIGGTMFPVDPRDFISQAYTNGTTYCNANIVATDSPVYGSGYLYSWSLGDPFLKSVMAAFYYGNITYPSKDPPRIGLISTVPSNVNDLYAEAVAEASSAGTFPQTTQSAPTGTYTAQATNSEGIPMAESSNSASAS</sequence>
<dbReference type="GO" id="GO:0006508">
    <property type="term" value="P:proteolysis"/>
    <property type="evidence" value="ECO:0007669"/>
    <property type="project" value="UniProtKB-KW"/>
</dbReference>
<evidence type="ECO:0000256" key="2">
    <source>
        <dbReference type="ARBA" id="ARBA00022750"/>
    </source>
</evidence>
<dbReference type="PANTHER" id="PTHR47966">
    <property type="entry name" value="BETA-SITE APP-CLEAVING ENZYME, ISOFORM A-RELATED"/>
    <property type="match status" value="1"/>
</dbReference>
<dbReference type="OrthoDB" id="3089at2759"/>
<feature type="non-terminal residue" evidence="7">
    <location>
        <position position="1"/>
    </location>
</feature>
<feature type="non-terminal residue" evidence="7">
    <location>
        <position position="438"/>
    </location>
</feature>
<evidence type="ECO:0000313" key="8">
    <source>
        <dbReference type="Proteomes" id="UP000054144"/>
    </source>
</evidence>
<dbReference type="InterPro" id="IPR001461">
    <property type="entry name" value="Aspartic_peptidase_A1"/>
</dbReference>
<accession>A0A0D7AAL0</accession>
<evidence type="ECO:0000313" key="7">
    <source>
        <dbReference type="EMBL" id="KIY47720.1"/>
    </source>
</evidence>
<evidence type="ECO:0000256" key="3">
    <source>
        <dbReference type="PIRSR" id="PIRSR601461-1"/>
    </source>
</evidence>
<dbReference type="PRINTS" id="PR00792">
    <property type="entry name" value="PEPSIN"/>
</dbReference>
<dbReference type="InterPro" id="IPR033121">
    <property type="entry name" value="PEPTIDASE_A1"/>
</dbReference>
<dbReference type="AlphaFoldDB" id="A0A0D7AAL0"/>
<dbReference type="InterPro" id="IPR001969">
    <property type="entry name" value="Aspartic_peptidase_AS"/>
</dbReference>
<protein>
    <submittedName>
        <fullName evidence="7">Acid protease</fullName>
    </submittedName>
</protein>
<dbReference type="Gene3D" id="2.40.70.10">
    <property type="entry name" value="Acid Proteases"/>
    <property type="match status" value="2"/>
</dbReference>
<dbReference type="InterPro" id="IPR034164">
    <property type="entry name" value="Pepsin-like_dom"/>
</dbReference>
<feature type="active site" evidence="3">
    <location>
        <position position="267"/>
    </location>
</feature>
<evidence type="ECO:0000256" key="1">
    <source>
        <dbReference type="ARBA" id="ARBA00007447"/>
    </source>
</evidence>
<comment type="similarity">
    <text evidence="1 4">Belongs to the peptidase A1 family.</text>
</comment>
<keyword evidence="4" id="KW-0378">Hydrolase</keyword>
<evidence type="ECO:0000256" key="5">
    <source>
        <dbReference type="SAM" id="MobiDB-lite"/>
    </source>
</evidence>
<dbReference type="CDD" id="cd05471">
    <property type="entry name" value="pepsin_like"/>
    <property type="match status" value="1"/>
</dbReference>
<dbReference type="InterPro" id="IPR021109">
    <property type="entry name" value="Peptidase_aspartic_dom_sf"/>
</dbReference>
<dbReference type="PANTHER" id="PTHR47966:SF51">
    <property type="entry name" value="BETA-SITE APP-CLEAVING ENZYME, ISOFORM A-RELATED"/>
    <property type="match status" value="1"/>
</dbReference>
<dbReference type="EMBL" id="KN881929">
    <property type="protein sequence ID" value="KIY47720.1"/>
    <property type="molecule type" value="Genomic_DNA"/>
</dbReference>
<feature type="active site" evidence="3">
    <location>
        <position position="27"/>
    </location>
</feature>
<keyword evidence="8" id="KW-1185">Reference proteome</keyword>
<keyword evidence="4 7" id="KW-0645">Protease</keyword>
<feature type="region of interest" description="Disordered" evidence="5">
    <location>
        <begin position="402"/>
        <end position="438"/>
    </location>
</feature>
<feature type="domain" description="Peptidase A1" evidence="6">
    <location>
        <begin position="11"/>
        <end position="380"/>
    </location>
</feature>
<dbReference type="PROSITE" id="PS00141">
    <property type="entry name" value="ASP_PROTEASE"/>
    <property type="match status" value="1"/>
</dbReference>
<dbReference type="PROSITE" id="PS51767">
    <property type="entry name" value="PEPTIDASE_A1"/>
    <property type="match status" value="1"/>
</dbReference>
<dbReference type="Proteomes" id="UP000054144">
    <property type="component" value="Unassembled WGS sequence"/>
</dbReference>
<name>A0A0D7AAL0_9AGAR</name>
<gene>
    <name evidence="7" type="ORF">FISHEDRAFT_19917</name>
</gene>
<dbReference type="GO" id="GO:0004190">
    <property type="term" value="F:aspartic-type endopeptidase activity"/>
    <property type="evidence" value="ECO:0007669"/>
    <property type="project" value="UniProtKB-KW"/>
</dbReference>
<evidence type="ECO:0000259" key="6">
    <source>
        <dbReference type="PROSITE" id="PS51767"/>
    </source>
</evidence>
<reference evidence="7 8" key="1">
    <citation type="journal article" date="2015" name="Fungal Genet. Biol.">
        <title>Evolution of novel wood decay mechanisms in Agaricales revealed by the genome sequences of Fistulina hepatica and Cylindrobasidium torrendii.</title>
        <authorList>
            <person name="Floudas D."/>
            <person name="Held B.W."/>
            <person name="Riley R."/>
            <person name="Nagy L.G."/>
            <person name="Koehler G."/>
            <person name="Ransdell A.S."/>
            <person name="Younus H."/>
            <person name="Chow J."/>
            <person name="Chiniquy J."/>
            <person name="Lipzen A."/>
            <person name="Tritt A."/>
            <person name="Sun H."/>
            <person name="Haridas S."/>
            <person name="LaButti K."/>
            <person name="Ohm R.A."/>
            <person name="Kues U."/>
            <person name="Blanchette R.A."/>
            <person name="Grigoriev I.V."/>
            <person name="Minto R.E."/>
            <person name="Hibbett D.S."/>
        </authorList>
    </citation>
    <scope>NUCLEOTIDE SEQUENCE [LARGE SCALE GENOMIC DNA]</scope>
    <source>
        <strain evidence="7 8">ATCC 64428</strain>
    </source>
</reference>
<dbReference type="SUPFAM" id="SSF50630">
    <property type="entry name" value="Acid proteases"/>
    <property type="match status" value="1"/>
</dbReference>